<accession>A0A8J6J9I0</accession>
<evidence type="ECO:0000259" key="2">
    <source>
        <dbReference type="Pfam" id="PF01408"/>
    </source>
</evidence>
<dbReference type="Gene3D" id="3.30.360.10">
    <property type="entry name" value="Dihydrodipicolinate Reductase, domain 2"/>
    <property type="match status" value="1"/>
</dbReference>
<dbReference type="PANTHER" id="PTHR43377:SF1">
    <property type="entry name" value="BILIVERDIN REDUCTASE A"/>
    <property type="match status" value="1"/>
</dbReference>
<proteinExistence type="inferred from homology"/>
<comment type="similarity">
    <text evidence="1">Belongs to the Gfo/Idh/MocA family.</text>
</comment>
<name>A0A8J6J9I0_9FIRM</name>
<evidence type="ECO:0000259" key="3">
    <source>
        <dbReference type="Pfam" id="PF02894"/>
    </source>
</evidence>
<reference evidence="4" key="1">
    <citation type="submission" date="2020-08" db="EMBL/GenBank/DDBJ databases">
        <title>Genome public.</title>
        <authorList>
            <person name="Liu C."/>
            <person name="Sun Q."/>
        </authorList>
    </citation>
    <scope>NUCLEOTIDE SEQUENCE</scope>
    <source>
        <strain evidence="4">NSJ-51</strain>
    </source>
</reference>
<dbReference type="PANTHER" id="PTHR43377">
    <property type="entry name" value="BILIVERDIN REDUCTASE A"/>
    <property type="match status" value="1"/>
</dbReference>
<feature type="domain" description="Gfo/Idh/MocA-like oxidoreductase N-terminal" evidence="2">
    <location>
        <begin position="5"/>
        <end position="120"/>
    </location>
</feature>
<dbReference type="Proteomes" id="UP000661435">
    <property type="component" value="Unassembled WGS sequence"/>
</dbReference>
<keyword evidence="5" id="KW-1185">Reference proteome</keyword>
<dbReference type="RefSeq" id="WP_186909078.1">
    <property type="nucleotide sequence ID" value="NZ_JACOPP010000065.1"/>
</dbReference>
<dbReference type="InterPro" id="IPR051450">
    <property type="entry name" value="Gfo/Idh/MocA_Oxidoreductases"/>
</dbReference>
<dbReference type="Gene3D" id="3.40.50.720">
    <property type="entry name" value="NAD(P)-binding Rossmann-like Domain"/>
    <property type="match status" value="1"/>
</dbReference>
<dbReference type="AlphaFoldDB" id="A0A8J6J9I0"/>
<dbReference type="InterPro" id="IPR036291">
    <property type="entry name" value="NAD(P)-bd_dom_sf"/>
</dbReference>
<gene>
    <name evidence="4" type="ORF">H8S57_16685</name>
</gene>
<feature type="domain" description="Gfo/Idh/MocA-like oxidoreductase C-terminal" evidence="3">
    <location>
        <begin position="132"/>
        <end position="364"/>
    </location>
</feature>
<dbReference type="InterPro" id="IPR000683">
    <property type="entry name" value="Gfo/Idh/MocA-like_OxRdtase_N"/>
</dbReference>
<protein>
    <submittedName>
        <fullName evidence="4">Gfo/Idh/MocA family oxidoreductase</fullName>
    </submittedName>
</protein>
<dbReference type="EMBL" id="JACOPP010000065">
    <property type="protein sequence ID" value="MBC5735326.1"/>
    <property type="molecule type" value="Genomic_DNA"/>
</dbReference>
<evidence type="ECO:0000256" key="1">
    <source>
        <dbReference type="ARBA" id="ARBA00010928"/>
    </source>
</evidence>
<dbReference type="SUPFAM" id="SSF51735">
    <property type="entry name" value="NAD(P)-binding Rossmann-fold domains"/>
    <property type="match status" value="1"/>
</dbReference>
<dbReference type="Pfam" id="PF02894">
    <property type="entry name" value="GFO_IDH_MocA_C"/>
    <property type="match status" value="1"/>
</dbReference>
<dbReference type="SUPFAM" id="SSF55347">
    <property type="entry name" value="Glyceraldehyde-3-phosphate dehydrogenase-like, C-terminal domain"/>
    <property type="match status" value="1"/>
</dbReference>
<sequence>MKNIGYAIVGTGYFGAELGRIMNTQEGARIVAVLDPENGETVAKELKCDCETDLDTLCARADVDAVIVATPNYLHKDPVLTAARHKKHVFCEKPIALSYADCDEMVRACQESGVVFMAGHVMNFFRGVRHAKQLIAEGKIGKLLYCHSARNGWEEPQPSISWKKLRSKSGGHLYHHIHEVDCIQFLMGHATEVTMTGGNVAHQGERFGDEDDMLFLLMEFGNNTYAVVEYGSAFHYPEHYVLIQGTKGYIRLDMCNAGMTVKTVDGPEEHFLLHENQAEDDQRTYIYHSTEMDGAIQYGRPGKKPPLWLHGIMKNEMKFFNGIMHGDPVTDEFRPLLTGEAARAAIATADAATRSLREDRKVKVSEIIGSSL</sequence>
<dbReference type="InterPro" id="IPR004104">
    <property type="entry name" value="Gfo/Idh/MocA-like_OxRdtase_C"/>
</dbReference>
<dbReference type="GO" id="GO:0000166">
    <property type="term" value="F:nucleotide binding"/>
    <property type="evidence" value="ECO:0007669"/>
    <property type="project" value="InterPro"/>
</dbReference>
<dbReference type="Pfam" id="PF01408">
    <property type="entry name" value="GFO_IDH_MocA"/>
    <property type="match status" value="1"/>
</dbReference>
<evidence type="ECO:0000313" key="4">
    <source>
        <dbReference type="EMBL" id="MBC5735326.1"/>
    </source>
</evidence>
<organism evidence="4 5">
    <name type="scientific">Lawsonibacter hominis</name>
    <dbReference type="NCBI Taxonomy" id="2763053"/>
    <lineage>
        <taxon>Bacteria</taxon>
        <taxon>Bacillati</taxon>
        <taxon>Bacillota</taxon>
        <taxon>Clostridia</taxon>
        <taxon>Eubacteriales</taxon>
        <taxon>Oscillospiraceae</taxon>
        <taxon>Lawsonibacter</taxon>
    </lineage>
</organism>
<evidence type="ECO:0000313" key="5">
    <source>
        <dbReference type="Proteomes" id="UP000661435"/>
    </source>
</evidence>
<comment type="caution">
    <text evidence="4">The sequence shown here is derived from an EMBL/GenBank/DDBJ whole genome shotgun (WGS) entry which is preliminary data.</text>
</comment>